<dbReference type="InterPro" id="IPR040788">
    <property type="entry name" value="HEPN_MAE_28990"/>
</dbReference>
<evidence type="ECO:0000259" key="1">
    <source>
        <dbReference type="Pfam" id="PF18737"/>
    </source>
</evidence>
<dbReference type="Proteomes" id="UP001152447">
    <property type="component" value="Unassembled WGS sequence"/>
</dbReference>
<gene>
    <name evidence="2" type="ORF">PSEHALCIP103_00948</name>
</gene>
<dbReference type="EMBL" id="CAMAPB010000009">
    <property type="protein sequence ID" value="CAH9054041.1"/>
    <property type="molecule type" value="Genomic_DNA"/>
</dbReference>
<keyword evidence="3" id="KW-1185">Reference proteome</keyword>
<protein>
    <recommendedName>
        <fullName evidence="1">MAE-28990/MAE-18760-like HEPN domain-containing protein</fullName>
    </recommendedName>
</protein>
<organism evidence="2 3">
    <name type="scientific">Pseudoalteromonas haloplanktis</name>
    <name type="common">Alteromonas haloplanktis</name>
    <dbReference type="NCBI Taxonomy" id="228"/>
    <lineage>
        <taxon>Bacteria</taxon>
        <taxon>Pseudomonadati</taxon>
        <taxon>Pseudomonadota</taxon>
        <taxon>Gammaproteobacteria</taxon>
        <taxon>Alteromonadales</taxon>
        <taxon>Pseudoalteromonadaceae</taxon>
        <taxon>Pseudoalteromonas</taxon>
    </lineage>
</organism>
<evidence type="ECO:0000313" key="3">
    <source>
        <dbReference type="Proteomes" id="UP001152447"/>
    </source>
</evidence>
<evidence type="ECO:0000313" key="2">
    <source>
        <dbReference type="EMBL" id="CAH9054041.1"/>
    </source>
</evidence>
<dbReference type="RefSeq" id="WP_262976261.1">
    <property type="nucleotide sequence ID" value="NZ_CAMAPB010000009.1"/>
</dbReference>
<proteinExistence type="predicted"/>
<dbReference type="Pfam" id="PF18737">
    <property type="entry name" value="HEPN_MAE_28990"/>
    <property type="match status" value="1"/>
</dbReference>
<dbReference type="AlphaFoldDB" id="A0A9W4QUN2"/>
<sequence>MEYVKAIFYERINDIESYFELVDQIEKAVGSGGASLNVDGSKYNIKPNQQKIMYSGIYLHLYNLIEATISLLIEAIETHASEEVGNNVSLLTDNMRALYIKSVTTAKGNLSDEKRLEKAIDLFEQVLNIKPVEIKLPLSGGGNWGFTEIKAFSKQIGVIFNFDQELKAKINKKFRDDKKPIRLIKEIRNKLAHGSLSFTECGQDHVASEFRELINIVKEFLEAVIEHYDAFINNKGYRIVDEPA</sequence>
<feature type="domain" description="MAE-28990/MAE-18760-like HEPN" evidence="1">
    <location>
        <begin position="9"/>
        <end position="237"/>
    </location>
</feature>
<name>A0A9W4QUN2_PSEHA</name>
<accession>A0A9W4QUN2</accession>
<comment type="caution">
    <text evidence="2">The sequence shown here is derived from an EMBL/GenBank/DDBJ whole genome shotgun (WGS) entry which is preliminary data.</text>
</comment>
<reference evidence="2" key="1">
    <citation type="submission" date="2022-07" db="EMBL/GenBank/DDBJ databases">
        <authorList>
            <person name="Criscuolo A."/>
        </authorList>
    </citation>
    <scope>NUCLEOTIDE SEQUENCE</scope>
    <source>
        <strain evidence="2">CIP103197</strain>
    </source>
</reference>